<dbReference type="EMBL" id="NEVP01000011">
    <property type="protein sequence ID" value="OZI46940.1"/>
    <property type="molecule type" value="Genomic_DNA"/>
</dbReference>
<name>A0A261TCY1_9BORD</name>
<gene>
    <name evidence="1" type="ORF">CAL25_19955</name>
</gene>
<dbReference type="AlphaFoldDB" id="A0A261TCY1"/>
<dbReference type="Proteomes" id="UP000216913">
    <property type="component" value="Unassembled WGS sequence"/>
</dbReference>
<protein>
    <submittedName>
        <fullName evidence="1">Uncharacterized protein</fullName>
    </submittedName>
</protein>
<reference evidence="1 2" key="1">
    <citation type="submission" date="2017-05" db="EMBL/GenBank/DDBJ databases">
        <title>Complete and WGS of Bordetella genogroups.</title>
        <authorList>
            <person name="Spilker T."/>
            <person name="LiPuma J."/>
        </authorList>
    </citation>
    <scope>NUCLEOTIDE SEQUENCE [LARGE SCALE GENOMIC DNA]</scope>
    <source>
        <strain evidence="1 2">AU10456</strain>
    </source>
</reference>
<proteinExistence type="predicted"/>
<keyword evidence="2" id="KW-1185">Reference proteome</keyword>
<organism evidence="1 2">
    <name type="scientific">Bordetella genomosp. 5</name>
    <dbReference type="NCBI Taxonomy" id="1395608"/>
    <lineage>
        <taxon>Bacteria</taxon>
        <taxon>Pseudomonadati</taxon>
        <taxon>Pseudomonadota</taxon>
        <taxon>Betaproteobacteria</taxon>
        <taxon>Burkholderiales</taxon>
        <taxon>Alcaligenaceae</taxon>
        <taxon>Bordetella</taxon>
    </lineage>
</organism>
<accession>A0A261TCY1</accession>
<sequence>MMSCESLGIQGDTKLLRREVPHYCFAKCQIRPVISQIQWTVVDAHPMSASTRIYQLGCDVFKIVRRDRSPCRCRKAKRPERVEEGELMSKILRRTVGVRPAGFYDFR</sequence>
<evidence type="ECO:0000313" key="1">
    <source>
        <dbReference type="EMBL" id="OZI46940.1"/>
    </source>
</evidence>
<comment type="caution">
    <text evidence="1">The sequence shown here is derived from an EMBL/GenBank/DDBJ whole genome shotgun (WGS) entry which is preliminary data.</text>
</comment>
<evidence type="ECO:0000313" key="2">
    <source>
        <dbReference type="Proteomes" id="UP000216913"/>
    </source>
</evidence>